<organism evidence="1 2">
    <name type="scientific">Dactylosporangium maewongense</name>
    <dbReference type="NCBI Taxonomy" id="634393"/>
    <lineage>
        <taxon>Bacteria</taxon>
        <taxon>Bacillati</taxon>
        <taxon>Actinomycetota</taxon>
        <taxon>Actinomycetes</taxon>
        <taxon>Micromonosporales</taxon>
        <taxon>Micromonosporaceae</taxon>
        <taxon>Dactylosporangium</taxon>
    </lineage>
</organism>
<name>A0ABP4MVD8_9ACTN</name>
<protein>
    <submittedName>
        <fullName evidence="1">Uncharacterized protein</fullName>
    </submittedName>
</protein>
<gene>
    <name evidence="1" type="ORF">GCM10009827_084230</name>
</gene>
<comment type="caution">
    <text evidence="1">The sequence shown here is derived from an EMBL/GenBank/DDBJ whole genome shotgun (WGS) entry which is preliminary data.</text>
</comment>
<sequence length="93" mass="10751">MVTVTAKRYEFKLRQNQYDTRLDTFTRVIDFDDRAQVSTVDGLLVRLMVDAVKRSGGKVRDLHEYDLQVREFGQGHVVMTFVASASEVPEELR</sequence>
<evidence type="ECO:0000313" key="2">
    <source>
        <dbReference type="Proteomes" id="UP001501470"/>
    </source>
</evidence>
<evidence type="ECO:0000313" key="1">
    <source>
        <dbReference type="EMBL" id="GAA1550725.1"/>
    </source>
</evidence>
<accession>A0ABP4MVD8</accession>
<proteinExistence type="predicted"/>
<dbReference type="EMBL" id="BAAAQD010000021">
    <property type="protein sequence ID" value="GAA1550725.1"/>
    <property type="molecule type" value="Genomic_DNA"/>
</dbReference>
<keyword evidence="2" id="KW-1185">Reference proteome</keyword>
<reference evidence="2" key="1">
    <citation type="journal article" date="2019" name="Int. J. Syst. Evol. Microbiol.">
        <title>The Global Catalogue of Microorganisms (GCM) 10K type strain sequencing project: providing services to taxonomists for standard genome sequencing and annotation.</title>
        <authorList>
            <consortium name="The Broad Institute Genomics Platform"/>
            <consortium name="The Broad Institute Genome Sequencing Center for Infectious Disease"/>
            <person name="Wu L."/>
            <person name="Ma J."/>
        </authorList>
    </citation>
    <scope>NUCLEOTIDE SEQUENCE [LARGE SCALE GENOMIC DNA]</scope>
    <source>
        <strain evidence="2">JCM 15933</strain>
    </source>
</reference>
<dbReference type="Proteomes" id="UP001501470">
    <property type="component" value="Unassembled WGS sequence"/>
</dbReference>